<dbReference type="InterPro" id="IPR023187">
    <property type="entry name" value="Tscrpt_reg_MarR-type_CS"/>
</dbReference>
<dbReference type="Proteomes" id="UP000182015">
    <property type="component" value="Unassembled WGS sequence"/>
</dbReference>
<dbReference type="PANTHER" id="PTHR42756:SF1">
    <property type="entry name" value="TRANSCRIPTIONAL REPRESSOR OF EMRAB OPERON"/>
    <property type="match status" value="1"/>
</dbReference>
<proteinExistence type="predicted"/>
<comment type="caution">
    <text evidence="5">The sequence shown here is derived from an EMBL/GenBank/DDBJ whole genome shotgun (WGS) entry which is preliminary data.</text>
</comment>
<evidence type="ECO:0000256" key="2">
    <source>
        <dbReference type="ARBA" id="ARBA00023125"/>
    </source>
</evidence>
<dbReference type="SUPFAM" id="SSF46785">
    <property type="entry name" value="Winged helix' DNA-binding domain"/>
    <property type="match status" value="1"/>
</dbReference>
<reference evidence="6" key="1">
    <citation type="submission" date="2016-06" db="EMBL/GenBank/DDBJ databases">
        <authorList>
            <person name="de Vries S.P.W."/>
            <person name="Hadjirin N.F."/>
            <person name="Lay E.M."/>
            <person name="Zadoks R.N."/>
            <person name="Peacock S.J."/>
            <person name="Parkhill J."/>
            <person name="Grant A.J."/>
            <person name="Mcdougall S."/>
            <person name="Holmes M.A."/>
        </authorList>
    </citation>
    <scope>NUCLEOTIDE SEQUENCE [LARGE SCALE GENOMIC DNA]</scope>
    <source>
        <strain evidence="6">NZ1587</strain>
    </source>
</reference>
<organism evidence="5 6">
    <name type="scientific">Streptococcus bovimastitidis</name>
    <dbReference type="NCBI Taxonomy" id="1856638"/>
    <lineage>
        <taxon>Bacteria</taxon>
        <taxon>Bacillati</taxon>
        <taxon>Bacillota</taxon>
        <taxon>Bacilli</taxon>
        <taxon>Lactobacillales</taxon>
        <taxon>Streptococcaceae</taxon>
        <taxon>Streptococcus</taxon>
    </lineage>
</organism>
<protein>
    <submittedName>
        <fullName evidence="5">MarR family transcriptional regulator</fullName>
    </submittedName>
</protein>
<dbReference type="InterPro" id="IPR000835">
    <property type="entry name" value="HTH_MarR-typ"/>
</dbReference>
<dbReference type="GO" id="GO:0003700">
    <property type="term" value="F:DNA-binding transcription factor activity"/>
    <property type="evidence" value="ECO:0007669"/>
    <property type="project" value="InterPro"/>
</dbReference>
<dbReference type="GO" id="GO:0003677">
    <property type="term" value="F:DNA binding"/>
    <property type="evidence" value="ECO:0007669"/>
    <property type="project" value="UniProtKB-KW"/>
</dbReference>
<name>A0A1L8MM34_9STRE</name>
<feature type="domain" description="HTH marR-type" evidence="4">
    <location>
        <begin position="1"/>
        <end position="138"/>
    </location>
</feature>
<evidence type="ECO:0000256" key="1">
    <source>
        <dbReference type="ARBA" id="ARBA00023015"/>
    </source>
</evidence>
<dbReference type="InterPro" id="IPR036390">
    <property type="entry name" value="WH_DNA-bd_sf"/>
</dbReference>
<keyword evidence="6" id="KW-1185">Reference proteome</keyword>
<dbReference type="Pfam" id="PF12802">
    <property type="entry name" value="MarR_2"/>
    <property type="match status" value="1"/>
</dbReference>
<gene>
    <name evidence="5" type="ORF">A9Q68_07370</name>
</gene>
<dbReference type="AlphaFoldDB" id="A0A1L8MM34"/>
<dbReference type="InterPro" id="IPR036388">
    <property type="entry name" value="WH-like_DNA-bd_sf"/>
</dbReference>
<dbReference type="EMBL" id="LZDD01000002">
    <property type="protein sequence ID" value="OJF71799.1"/>
    <property type="molecule type" value="Genomic_DNA"/>
</dbReference>
<keyword evidence="2" id="KW-0238">DNA-binding</keyword>
<evidence type="ECO:0000313" key="6">
    <source>
        <dbReference type="Proteomes" id="UP000182015"/>
    </source>
</evidence>
<accession>A0A1L8MM34</accession>
<keyword evidence="1" id="KW-0805">Transcription regulation</keyword>
<keyword evidence="3" id="KW-0804">Transcription</keyword>
<dbReference type="OrthoDB" id="384891at2"/>
<dbReference type="PANTHER" id="PTHR42756">
    <property type="entry name" value="TRANSCRIPTIONAL REGULATOR, MARR"/>
    <property type="match status" value="1"/>
</dbReference>
<dbReference type="Gene3D" id="1.10.10.10">
    <property type="entry name" value="Winged helix-like DNA-binding domain superfamily/Winged helix DNA-binding domain"/>
    <property type="match status" value="1"/>
</dbReference>
<sequence>MSRIIADLRELTHQIEQISEEIAKKYAIDHLSGPQGHVLVFLHKNPDTEIYVKDIEIKLGISKSVASNLVKRMEKNGFIEVFPSQTDKRYKQVIMTQKGEDKLPLLQECRKDIENYFFKEITHEEFQVVRKVIDQLKQNMLDYKEGEDDA</sequence>
<dbReference type="PROSITE" id="PS50995">
    <property type="entry name" value="HTH_MARR_2"/>
    <property type="match status" value="1"/>
</dbReference>
<dbReference type="SMART" id="SM00347">
    <property type="entry name" value="HTH_MARR"/>
    <property type="match status" value="1"/>
</dbReference>
<dbReference type="PROSITE" id="PS01117">
    <property type="entry name" value="HTH_MARR_1"/>
    <property type="match status" value="1"/>
</dbReference>
<evidence type="ECO:0000313" key="5">
    <source>
        <dbReference type="EMBL" id="OJF71799.1"/>
    </source>
</evidence>
<evidence type="ECO:0000256" key="3">
    <source>
        <dbReference type="ARBA" id="ARBA00023163"/>
    </source>
</evidence>
<dbReference type="RefSeq" id="WP_071794049.1">
    <property type="nucleotide sequence ID" value="NZ_LZDD01000002.1"/>
</dbReference>
<dbReference type="STRING" id="1856638.A9Q68_07370"/>
<evidence type="ECO:0000259" key="4">
    <source>
        <dbReference type="PROSITE" id="PS50995"/>
    </source>
</evidence>